<proteinExistence type="predicted"/>
<feature type="signal peptide" evidence="1">
    <location>
        <begin position="1"/>
        <end position="23"/>
    </location>
</feature>
<dbReference type="EMBL" id="MNAD01001614">
    <property type="protein sequence ID" value="OJT03425.1"/>
    <property type="molecule type" value="Genomic_DNA"/>
</dbReference>
<evidence type="ECO:0000313" key="3">
    <source>
        <dbReference type="Proteomes" id="UP000184267"/>
    </source>
</evidence>
<dbReference type="InterPro" id="IPR036344">
    <property type="entry name" value="FIP_sf"/>
</dbReference>
<dbReference type="AlphaFoldDB" id="A0A1M2V769"/>
<name>A0A1M2V769_TRAPU</name>
<dbReference type="InterPro" id="IPR053742">
    <property type="entry name" value="Fungal_ImmunoLectin_sf"/>
</dbReference>
<keyword evidence="1" id="KW-0732">Signal</keyword>
<gene>
    <name evidence="2" type="ORF">TRAPUB_5988</name>
</gene>
<dbReference type="Proteomes" id="UP000184267">
    <property type="component" value="Unassembled WGS sequence"/>
</dbReference>
<feature type="chain" id="PRO_5012634835" evidence="1">
    <location>
        <begin position="24"/>
        <end position="128"/>
    </location>
</feature>
<dbReference type="OMA" id="TPHWGHG"/>
<sequence>MESDISAMATTISLLLHLTSTLGKVHFDYTPHWGHGHPNTYIDNVTFPHVLTDKPYIYRVCMDDTDLGMQPALAVQSDGSQKLNFLQWNGGHGIPQTHRIRVYVVDPGNAIQYLVALWIWEVAIRTRG</sequence>
<dbReference type="InterPro" id="IPR015339">
    <property type="entry name" value="Immunomodulatory_FIP-Fve_fun"/>
</dbReference>
<keyword evidence="3" id="KW-1185">Reference proteome</keyword>
<organism evidence="2 3">
    <name type="scientific">Trametes pubescens</name>
    <name type="common">White-rot fungus</name>
    <dbReference type="NCBI Taxonomy" id="154538"/>
    <lineage>
        <taxon>Eukaryota</taxon>
        <taxon>Fungi</taxon>
        <taxon>Dikarya</taxon>
        <taxon>Basidiomycota</taxon>
        <taxon>Agaricomycotina</taxon>
        <taxon>Agaricomycetes</taxon>
        <taxon>Polyporales</taxon>
        <taxon>Polyporaceae</taxon>
        <taxon>Trametes</taxon>
    </lineage>
</organism>
<dbReference type="GO" id="GO:0002682">
    <property type="term" value="P:regulation of immune system process"/>
    <property type="evidence" value="ECO:0007669"/>
    <property type="project" value="InterPro"/>
</dbReference>
<dbReference type="Pfam" id="PF09259">
    <property type="entry name" value="Fve"/>
    <property type="match status" value="1"/>
</dbReference>
<protein>
    <submittedName>
        <fullName evidence="2">Immunomodulatory protein Ling Zhi-8</fullName>
    </submittedName>
</protein>
<accession>A0A1M2V769</accession>
<dbReference type="OrthoDB" id="10261027at2759"/>
<evidence type="ECO:0000313" key="2">
    <source>
        <dbReference type="EMBL" id="OJT03425.1"/>
    </source>
</evidence>
<dbReference type="SUPFAM" id="SSF101542">
    <property type="entry name" value="Fungal immunomodulatory protein, FIP"/>
    <property type="match status" value="1"/>
</dbReference>
<dbReference type="SMR" id="A0A1M2V769"/>
<dbReference type="Gene3D" id="2.60.40.1790">
    <property type="entry name" value="Fungal immunomodulatory protein Fve"/>
    <property type="match status" value="1"/>
</dbReference>
<evidence type="ECO:0000256" key="1">
    <source>
        <dbReference type="SAM" id="SignalP"/>
    </source>
</evidence>
<comment type="caution">
    <text evidence="2">The sequence shown here is derived from an EMBL/GenBank/DDBJ whole genome shotgun (WGS) entry which is preliminary data.</text>
</comment>
<reference evidence="2 3" key="1">
    <citation type="submission" date="2016-10" db="EMBL/GenBank/DDBJ databases">
        <title>Genome sequence of the basidiomycete white-rot fungus Trametes pubescens.</title>
        <authorList>
            <person name="Makela M.R."/>
            <person name="Granchi Z."/>
            <person name="Peng M."/>
            <person name="De Vries R.P."/>
            <person name="Grigoriev I."/>
            <person name="Riley R."/>
            <person name="Hilden K."/>
        </authorList>
    </citation>
    <scope>NUCLEOTIDE SEQUENCE [LARGE SCALE GENOMIC DNA]</scope>
    <source>
        <strain evidence="2 3">FBCC735</strain>
    </source>
</reference>
<dbReference type="GO" id="GO:0030246">
    <property type="term" value="F:carbohydrate binding"/>
    <property type="evidence" value="ECO:0007669"/>
    <property type="project" value="InterPro"/>
</dbReference>